<evidence type="ECO:0000256" key="6">
    <source>
        <dbReference type="SAM" id="SignalP"/>
    </source>
</evidence>
<dbReference type="GO" id="GO:0006508">
    <property type="term" value="P:proteolysis"/>
    <property type="evidence" value="ECO:0007669"/>
    <property type="project" value="UniProtKB-KW"/>
</dbReference>
<dbReference type="GO" id="GO:0007165">
    <property type="term" value="P:signal transduction"/>
    <property type="evidence" value="ECO:0007669"/>
    <property type="project" value="TreeGrafter"/>
</dbReference>
<reference evidence="8 9" key="1">
    <citation type="submission" date="2018-04" db="EMBL/GenBank/DDBJ databases">
        <title>Genomic Encyclopedia of Archaeal and Bacterial Type Strains, Phase II (KMG-II): from individual species to whole genera.</title>
        <authorList>
            <person name="Goeker M."/>
        </authorList>
    </citation>
    <scope>NUCLEOTIDE SEQUENCE [LARGE SCALE GENOMIC DNA]</scope>
    <source>
        <strain evidence="8 9">DSM 28823</strain>
    </source>
</reference>
<keyword evidence="2 5" id="KW-0645">Protease</keyword>
<dbReference type="Gene3D" id="3.30.750.44">
    <property type="match status" value="1"/>
</dbReference>
<dbReference type="GO" id="GO:0008236">
    <property type="term" value="F:serine-type peptidase activity"/>
    <property type="evidence" value="ECO:0007669"/>
    <property type="project" value="UniProtKB-KW"/>
</dbReference>
<dbReference type="SUPFAM" id="SSF50156">
    <property type="entry name" value="PDZ domain-like"/>
    <property type="match status" value="1"/>
</dbReference>
<dbReference type="OrthoDB" id="9812068at2"/>
<organism evidence="8 9">
    <name type="scientific">Mangrovibacterium marinum</name>
    <dbReference type="NCBI Taxonomy" id="1639118"/>
    <lineage>
        <taxon>Bacteria</taxon>
        <taxon>Pseudomonadati</taxon>
        <taxon>Bacteroidota</taxon>
        <taxon>Bacteroidia</taxon>
        <taxon>Marinilabiliales</taxon>
        <taxon>Prolixibacteraceae</taxon>
        <taxon>Mangrovibacterium</taxon>
    </lineage>
</organism>
<dbReference type="InterPro" id="IPR041489">
    <property type="entry name" value="PDZ_6"/>
</dbReference>
<dbReference type="Pfam" id="PF03572">
    <property type="entry name" value="Peptidase_S41"/>
    <property type="match status" value="1"/>
</dbReference>
<evidence type="ECO:0000256" key="1">
    <source>
        <dbReference type="ARBA" id="ARBA00009179"/>
    </source>
</evidence>
<keyword evidence="9" id="KW-1185">Reference proteome</keyword>
<evidence type="ECO:0000256" key="5">
    <source>
        <dbReference type="RuleBase" id="RU004404"/>
    </source>
</evidence>
<evidence type="ECO:0000313" key="9">
    <source>
        <dbReference type="Proteomes" id="UP000243525"/>
    </source>
</evidence>
<protein>
    <submittedName>
        <fullName evidence="8">Carboxyl-terminal processing protease</fullName>
    </submittedName>
</protein>
<feature type="chain" id="PRO_5015738018" evidence="6">
    <location>
        <begin position="29"/>
        <end position="542"/>
    </location>
</feature>
<dbReference type="FunFam" id="2.30.42.10:FF:000063">
    <property type="entry name" value="Peptidase, S41 family"/>
    <property type="match status" value="1"/>
</dbReference>
<dbReference type="Gene3D" id="2.30.42.10">
    <property type="match status" value="1"/>
</dbReference>
<dbReference type="SUPFAM" id="SSF52096">
    <property type="entry name" value="ClpP/crotonase"/>
    <property type="match status" value="1"/>
</dbReference>
<evidence type="ECO:0000313" key="8">
    <source>
        <dbReference type="EMBL" id="PTN07807.1"/>
    </source>
</evidence>
<comment type="similarity">
    <text evidence="1 5">Belongs to the peptidase S41A family.</text>
</comment>
<dbReference type="PROSITE" id="PS50106">
    <property type="entry name" value="PDZ"/>
    <property type="match status" value="1"/>
</dbReference>
<dbReference type="InterPro" id="IPR029045">
    <property type="entry name" value="ClpP/crotonase-like_dom_sf"/>
</dbReference>
<comment type="caution">
    <text evidence="8">The sequence shown here is derived from an EMBL/GenBank/DDBJ whole genome shotgun (WGS) entry which is preliminary data.</text>
</comment>
<dbReference type="PANTHER" id="PTHR32060">
    <property type="entry name" value="TAIL-SPECIFIC PROTEASE"/>
    <property type="match status" value="1"/>
</dbReference>
<name>A0A2T5BZT9_9BACT</name>
<keyword evidence="3 5" id="KW-0378">Hydrolase</keyword>
<dbReference type="Gene3D" id="3.90.226.10">
    <property type="entry name" value="2-enoyl-CoA Hydratase, Chain A, domain 1"/>
    <property type="match status" value="1"/>
</dbReference>
<evidence type="ECO:0000259" key="7">
    <source>
        <dbReference type="PROSITE" id="PS50106"/>
    </source>
</evidence>
<evidence type="ECO:0000256" key="2">
    <source>
        <dbReference type="ARBA" id="ARBA00022670"/>
    </source>
</evidence>
<dbReference type="InterPro" id="IPR005151">
    <property type="entry name" value="Tail-specific_protease"/>
</dbReference>
<dbReference type="GO" id="GO:0030288">
    <property type="term" value="C:outer membrane-bounded periplasmic space"/>
    <property type="evidence" value="ECO:0007669"/>
    <property type="project" value="TreeGrafter"/>
</dbReference>
<keyword evidence="6" id="KW-0732">Signal</keyword>
<dbReference type="GO" id="GO:0004175">
    <property type="term" value="F:endopeptidase activity"/>
    <property type="evidence" value="ECO:0007669"/>
    <property type="project" value="TreeGrafter"/>
</dbReference>
<evidence type="ECO:0000256" key="4">
    <source>
        <dbReference type="ARBA" id="ARBA00022825"/>
    </source>
</evidence>
<dbReference type="InterPro" id="IPR036034">
    <property type="entry name" value="PDZ_sf"/>
</dbReference>
<dbReference type="InterPro" id="IPR004447">
    <property type="entry name" value="Peptidase_S41A"/>
</dbReference>
<dbReference type="SMART" id="SM00228">
    <property type="entry name" value="PDZ"/>
    <property type="match status" value="1"/>
</dbReference>
<keyword evidence="4 5" id="KW-0720">Serine protease</keyword>
<dbReference type="InterPro" id="IPR001478">
    <property type="entry name" value="PDZ"/>
</dbReference>
<accession>A0A2T5BZT9</accession>
<dbReference type="SMART" id="SM00245">
    <property type="entry name" value="TSPc"/>
    <property type="match status" value="1"/>
</dbReference>
<feature type="domain" description="PDZ" evidence="7">
    <location>
        <begin position="74"/>
        <end position="152"/>
    </location>
</feature>
<dbReference type="Proteomes" id="UP000243525">
    <property type="component" value="Unassembled WGS sequence"/>
</dbReference>
<dbReference type="PANTHER" id="PTHR32060:SF30">
    <property type="entry name" value="CARBOXY-TERMINAL PROCESSING PROTEASE CTPA"/>
    <property type="match status" value="1"/>
</dbReference>
<dbReference type="CDD" id="cd07560">
    <property type="entry name" value="Peptidase_S41_CPP"/>
    <property type="match status" value="1"/>
</dbReference>
<dbReference type="Pfam" id="PF17820">
    <property type="entry name" value="PDZ_6"/>
    <property type="match status" value="1"/>
</dbReference>
<dbReference type="Pfam" id="PF22694">
    <property type="entry name" value="CtpB_N-like"/>
    <property type="match status" value="1"/>
</dbReference>
<evidence type="ECO:0000256" key="3">
    <source>
        <dbReference type="ARBA" id="ARBA00022801"/>
    </source>
</evidence>
<sequence>MRWIWSLKACTSTLVLAIGLMMAAPVQAQDVQGDMIKFGRLLRLIDSYYVDSTDVDQLTEDAIVSMLAKLDPHSVYISKEEVEKMNEPLVGSFEGIGISFNILRDTLMVVTTIPGGPSEKVGLMAGDRIMAVDGKNIAGVGLQNSDVTDMLRGDKGTRVDLKIQRRTESGLLDFTIIRDKIPLYSLDAAYMLNEQTGYIKINRFAATTGKEFDEAFAQLKKDGQPENLVLDLRGNGGGYLREAIRLADQFLGADELVVYTEGTNDRRKEYKSSGIGDFEQGRLIVLIDEGSASASEIVSGAIQDWDRGLIIGRRSFGKGLVQQPFPLTDGSIVRLTTAHYYTPSGRCIQKPYDKGLKEYRSDYLHRMESGELFSADSIHFDESQSYATLNSKRTVYGGGGIMPDIFVPLDTSANYIFFNQLVRRNILNSSILSYLDVHREDLQKRYPAFDKYLAAFAVDDDFVAGIMAEAEKADIEGTDESVSFAKPLIKRQAKAMIARDLFGTSYYYQVVNADDEIIQKAVEVLENASTYDNILAEQRTND</sequence>
<dbReference type="CDD" id="cd06782">
    <property type="entry name" value="cpPDZ_CPP-like"/>
    <property type="match status" value="1"/>
</dbReference>
<dbReference type="RefSeq" id="WP_107823006.1">
    <property type="nucleotide sequence ID" value="NZ_OY782574.1"/>
</dbReference>
<proteinExistence type="inferred from homology"/>
<dbReference type="NCBIfam" id="TIGR00225">
    <property type="entry name" value="prc"/>
    <property type="match status" value="1"/>
</dbReference>
<dbReference type="InterPro" id="IPR055210">
    <property type="entry name" value="CtpA/B_N"/>
</dbReference>
<dbReference type="EMBL" id="QAAD01000013">
    <property type="protein sequence ID" value="PTN07807.1"/>
    <property type="molecule type" value="Genomic_DNA"/>
</dbReference>
<gene>
    <name evidence="8" type="ORF">C8N47_11373</name>
</gene>
<feature type="signal peptide" evidence="6">
    <location>
        <begin position="1"/>
        <end position="28"/>
    </location>
</feature>
<dbReference type="AlphaFoldDB" id="A0A2T5BZT9"/>